<protein>
    <recommendedName>
        <fullName evidence="5">MalT-like TPR region domain-containing protein</fullName>
    </recommendedName>
</protein>
<evidence type="ECO:0000256" key="2">
    <source>
        <dbReference type="ARBA" id="ARBA00022840"/>
    </source>
</evidence>
<dbReference type="Gene3D" id="1.25.40.10">
    <property type="entry name" value="Tetratricopeptide repeat domain"/>
    <property type="match status" value="2"/>
</dbReference>
<dbReference type="SMART" id="SM00028">
    <property type="entry name" value="TPR"/>
    <property type="match status" value="6"/>
</dbReference>
<keyword evidence="4" id="KW-1185">Reference proteome</keyword>
<dbReference type="GO" id="GO:0004016">
    <property type="term" value="F:adenylate cyclase activity"/>
    <property type="evidence" value="ECO:0007669"/>
    <property type="project" value="TreeGrafter"/>
</dbReference>
<name>A0A0P9DJY5_9CHLR</name>
<evidence type="ECO:0008006" key="5">
    <source>
        <dbReference type="Google" id="ProtNLM"/>
    </source>
</evidence>
<dbReference type="SUPFAM" id="SSF48452">
    <property type="entry name" value="TPR-like"/>
    <property type="match status" value="2"/>
</dbReference>
<sequence length="522" mass="57493">GQYRFAHSLNQETIYESMLFAQRREIHRRVAAFVRAQQPARAAAEPGLLAFHYRNAESWPEALEFAWIAGQRAQELYASDVALTHYQHALEAAERSDTAASRRQRALILRRIGDLHALAGRLAEASQTYASALAVSEEQREQAEILIAWTEVCEGQAAYDDALAHLEQADSHLGPADSALSLRICVRRGWVLVRSGDNAAAQEAVAPCLAPLEALGSWGDLLLAYKVFFHIAMSQSRWREARSYLRLAILNAERTSDLRELGRLRNNMGIVLTQEGNLRAAARECERAAAILHDIGDQHTLASVEVNIGAIHYKIGNYPEALNHYHASLSSATAIGSLPLEGVICSNLGELYRQLGRLPESLAQIERSIELCDTIHDDLGMSEAQRQLAETFITMERLVEAEQASIRALDFAFAANDAQAEAIAYRVRGMLAGARSDYDLAIAEVQRSIQILTEIESAPELGQSLVVQARLRLGAGQSELARATLDEAIALFQKAGASADLDITSKLLAQLRAEEYESKVYL</sequence>
<dbReference type="Proteomes" id="UP000050509">
    <property type="component" value="Unassembled WGS sequence"/>
</dbReference>
<dbReference type="GO" id="GO:0005524">
    <property type="term" value="F:ATP binding"/>
    <property type="evidence" value="ECO:0007669"/>
    <property type="project" value="UniProtKB-KW"/>
</dbReference>
<proteinExistence type="predicted"/>
<evidence type="ECO:0000313" key="3">
    <source>
        <dbReference type="EMBL" id="KPV50114.1"/>
    </source>
</evidence>
<dbReference type="PANTHER" id="PTHR16305">
    <property type="entry name" value="TESTICULAR SOLUBLE ADENYLYL CYCLASE"/>
    <property type="match status" value="1"/>
</dbReference>
<dbReference type="GO" id="GO:0005737">
    <property type="term" value="C:cytoplasm"/>
    <property type="evidence" value="ECO:0007669"/>
    <property type="project" value="TreeGrafter"/>
</dbReference>
<evidence type="ECO:0000313" key="4">
    <source>
        <dbReference type="Proteomes" id="UP000050509"/>
    </source>
</evidence>
<comment type="caution">
    <text evidence="3">The sequence shown here is derived from an EMBL/GenBank/DDBJ whole genome shotgun (WGS) entry which is preliminary data.</text>
</comment>
<keyword evidence="2" id="KW-0067">ATP-binding</keyword>
<dbReference type="AlphaFoldDB" id="A0A0P9DJY5"/>
<dbReference type="EMBL" id="LJCR01001574">
    <property type="protein sequence ID" value="KPV50114.1"/>
    <property type="molecule type" value="Genomic_DNA"/>
</dbReference>
<dbReference type="PANTHER" id="PTHR16305:SF28">
    <property type="entry name" value="GUANYLATE CYCLASE DOMAIN-CONTAINING PROTEIN"/>
    <property type="match status" value="1"/>
</dbReference>
<organism evidence="3 4">
    <name type="scientific">Kouleothrix aurantiaca</name>
    <dbReference type="NCBI Taxonomy" id="186479"/>
    <lineage>
        <taxon>Bacteria</taxon>
        <taxon>Bacillati</taxon>
        <taxon>Chloroflexota</taxon>
        <taxon>Chloroflexia</taxon>
        <taxon>Chloroflexales</taxon>
        <taxon>Roseiflexineae</taxon>
        <taxon>Roseiflexaceae</taxon>
        <taxon>Kouleothrix</taxon>
    </lineage>
</organism>
<dbReference type="InterPro" id="IPR011990">
    <property type="entry name" value="TPR-like_helical_dom_sf"/>
</dbReference>
<accession>A0A0P9DJY5</accession>
<evidence type="ECO:0000256" key="1">
    <source>
        <dbReference type="ARBA" id="ARBA00022741"/>
    </source>
</evidence>
<feature type="non-terminal residue" evidence="3">
    <location>
        <position position="1"/>
    </location>
</feature>
<keyword evidence="1" id="KW-0547">Nucleotide-binding</keyword>
<dbReference type="Pfam" id="PF13424">
    <property type="entry name" value="TPR_12"/>
    <property type="match status" value="1"/>
</dbReference>
<reference evidence="3 4" key="1">
    <citation type="submission" date="2015-09" db="EMBL/GenBank/DDBJ databases">
        <title>Draft genome sequence of Kouleothrix aurantiaca JCM 19913.</title>
        <authorList>
            <person name="Hemp J."/>
        </authorList>
    </citation>
    <scope>NUCLEOTIDE SEQUENCE [LARGE SCALE GENOMIC DNA]</scope>
    <source>
        <strain evidence="3 4">COM-B</strain>
    </source>
</reference>
<gene>
    <name evidence="3" type="ORF">SE17_28850</name>
</gene>
<dbReference type="InterPro" id="IPR019734">
    <property type="entry name" value="TPR_rpt"/>
</dbReference>